<evidence type="ECO:0000256" key="1">
    <source>
        <dbReference type="ARBA" id="ARBA00008828"/>
    </source>
</evidence>
<accession>A0A448ZMH1</accession>
<dbReference type="InterPro" id="IPR016024">
    <property type="entry name" value="ARM-type_fold"/>
</dbReference>
<sequence>MARKGRSSRRRGNRGGDSDDEDNLSANGAADYLSENHTIDGLLSNSGDNTTLGSIPDDSSWGIHDDDDEAYQKKAGGDGDHRQSLEANEQRLADLLGSTVPEFASEKRSSKREAVLKAWFRALTLYATLPPYDTVEEWRDELVKACGSYALLRGSPAEQYAGCRVLEAMAVLVGDHGLYEAVSKRLVRVVQATGRAVPVRVSALRALGMLVFCGIDDEVVTESVLDLCEAALAAEYRGQATPPALRACAWRVWTLLATTVHELYVAGTDHESTGRGLLLLPVVAECLEQAGDHSLREAAGQAMAYIHDCRLRLGPGGDDGETGKSASQTKYELGSWEGSEWEDQVDEIGQTIYELAHASGHHVSKKGKKEQRKVFRDYLGMLHDNETPEVVVQFRGGSLELSTFGEICALEFVRRCLQGGFQVQLLTNPTLQAVFGCDGTALGSSGGGYSQLEKRLLLSKTSEASKIKDLDRHKGRKKRQNVKNHFLTADGDDI</sequence>
<dbReference type="SUPFAM" id="SSF48371">
    <property type="entry name" value="ARM repeat"/>
    <property type="match status" value="1"/>
</dbReference>
<evidence type="ECO:0000256" key="2">
    <source>
        <dbReference type="SAM" id="MobiDB-lite"/>
    </source>
</evidence>
<dbReference type="Proteomes" id="UP000291116">
    <property type="component" value="Unassembled WGS sequence"/>
</dbReference>
<dbReference type="OrthoDB" id="18978at2759"/>
<dbReference type="AlphaFoldDB" id="A0A448ZMH1"/>
<keyword evidence="5" id="KW-1185">Reference proteome</keyword>
<dbReference type="InterPro" id="IPR039777">
    <property type="entry name" value="IFRD"/>
</dbReference>
<feature type="domain" description="Interferon-related developmental regulator N-terminal" evidence="3">
    <location>
        <begin position="80"/>
        <end position="379"/>
    </location>
</feature>
<reference evidence="4 5" key="1">
    <citation type="submission" date="2019-01" db="EMBL/GenBank/DDBJ databases">
        <authorList>
            <person name="Ferrante I. M."/>
        </authorList>
    </citation>
    <scope>NUCLEOTIDE SEQUENCE [LARGE SCALE GENOMIC DNA]</scope>
    <source>
        <strain evidence="4 5">B856</strain>
    </source>
</reference>
<protein>
    <recommendedName>
        <fullName evidence="3">Interferon-related developmental regulator N-terminal domain-containing protein</fullName>
    </recommendedName>
</protein>
<feature type="compositionally biased region" description="Basic residues" evidence="2">
    <location>
        <begin position="1"/>
        <end position="13"/>
    </location>
</feature>
<dbReference type="PANTHER" id="PTHR12354">
    <property type="entry name" value="INTERFERON-RELATED DEVELOPMENTAL REGULATOR"/>
    <property type="match status" value="1"/>
</dbReference>
<organism evidence="4 5">
    <name type="scientific">Pseudo-nitzschia multistriata</name>
    <dbReference type="NCBI Taxonomy" id="183589"/>
    <lineage>
        <taxon>Eukaryota</taxon>
        <taxon>Sar</taxon>
        <taxon>Stramenopiles</taxon>
        <taxon>Ochrophyta</taxon>
        <taxon>Bacillariophyta</taxon>
        <taxon>Bacillariophyceae</taxon>
        <taxon>Bacillariophycidae</taxon>
        <taxon>Bacillariales</taxon>
        <taxon>Bacillariaceae</taxon>
        <taxon>Pseudo-nitzschia</taxon>
    </lineage>
</organism>
<gene>
    <name evidence="4" type="ORF">PSNMU_V1.4_AUG-EV-PASAV3_0102740</name>
</gene>
<name>A0A448ZMH1_9STRA</name>
<evidence type="ECO:0000313" key="4">
    <source>
        <dbReference type="EMBL" id="VEU43225.1"/>
    </source>
</evidence>
<comment type="similarity">
    <text evidence="1">Belongs to the IFRD family.</text>
</comment>
<evidence type="ECO:0000313" key="5">
    <source>
        <dbReference type="Proteomes" id="UP000291116"/>
    </source>
</evidence>
<feature type="region of interest" description="Disordered" evidence="2">
    <location>
        <begin position="1"/>
        <end position="83"/>
    </location>
</feature>
<proteinExistence type="inferred from homology"/>
<dbReference type="EMBL" id="CAACVS010000531">
    <property type="protein sequence ID" value="VEU43225.1"/>
    <property type="molecule type" value="Genomic_DNA"/>
</dbReference>
<dbReference type="PANTHER" id="PTHR12354:SF1">
    <property type="entry name" value="INTERFERON-RELATED DEVELOPMENTAL REGULATOR 1"/>
    <property type="match status" value="1"/>
</dbReference>
<dbReference type="Pfam" id="PF05004">
    <property type="entry name" value="IFRD"/>
    <property type="match status" value="1"/>
</dbReference>
<feature type="compositionally biased region" description="Polar residues" evidence="2">
    <location>
        <begin position="43"/>
        <end position="53"/>
    </location>
</feature>
<dbReference type="InterPro" id="IPR007701">
    <property type="entry name" value="Interferon-rel_develop_reg_N"/>
</dbReference>
<evidence type="ECO:0000259" key="3">
    <source>
        <dbReference type="Pfam" id="PF05004"/>
    </source>
</evidence>
<feature type="compositionally biased region" description="Basic and acidic residues" evidence="2">
    <location>
        <begin position="70"/>
        <end position="83"/>
    </location>
</feature>